<dbReference type="SUPFAM" id="SSF56935">
    <property type="entry name" value="Porins"/>
    <property type="match status" value="1"/>
</dbReference>
<dbReference type="GO" id="GO:0044718">
    <property type="term" value="P:siderophore transmembrane transport"/>
    <property type="evidence" value="ECO:0007669"/>
    <property type="project" value="TreeGrafter"/>
</dbReference>
<dbReference type="PATRIC" id="fig|742725.3.peg.1280"/>
<dbReference type="PANTHER" id="PTHR30069:SF29">
    <property type="entry name" value="HEMOGLOBIN AND HEMOGLOBIN-HAPTOGLOBIN-BINDING PROTEIN 1-RELATED"/>
    <property type="match status" value="1"/>
</dbReference>
<dbReference type="InterPro" id="IPR037066">
    <property type="entry name" value="Plug_dom_sf"/>
</dbReference>
<keyword evidence="4" id="KW-1185">Reference proteome</keyword>
<comment type="caution">
    <text evidence="3">The sequence shown here is derived from an EMBL/GenBank/DDBJ whole genome shotgun (WGS) entry which is preliminary data.</text>
</comment>
<dbReference type="GeneID" id="92815764"/>
<accession>G5H8E6</accession>
<dbReference type="AlphaFoldDB" id="G5H8E6"/>
<dbReference type="Pfam" id="PF07715">
    <property type="entry name" value="Plug"/>
    <property type="match status" value="1"/>
</dbReference>
<evidence type="ECO:0000313" key="3">
    <source>
        <dbReference type="EMBL" id="EHB92341.1"/>
    </source>
</evidence>
<dbReference type="HOGENOM" id="CLU_013529_0_0_10"/>
<dbReference type="InterPro" id="IPR012910">
    <property type="entry name" value="Plug_dom"/>
</dbReference>
<dbReference type="OrthoDB" id="1151166at2"/>
<evidence type="ECO:0000313" key="4">
    <source>
        <dbReference type="Proteomes" id="UP000006008"/>
    </source>
</evidence>
<dbReference type="eggNOG" id="COG1629">
    <property type="taxonomic scope" value="Bacteria"/>
</dbReference>
<dbReference type="GO" id="GO:0009279">
    <property type="term" value="C:cell outer membrane"/>
    <property type="evidence" value="ECO:0007669"/>
    <property type="project" value="TreeGrafter"/>
</dbReference>
<keyword evidence="1" id="KW-0732">Signal</keyword>
<dbReference type="SUPFAM" id="SSF49478">
    <property type="entry name" value="Cna protein B-type domain"/>
    <property type="match status" value="1"/>
</dbReference>
<reference evidence="3 4" key="1">
    <citation type="submission" date="2011-08" db="EMBL/GenBank/DDBJ databases">
        <title>The Genome Sequence of Alistipes indistinctus YIT 12060.</title>
        <authorList>
            <consortium name="The Broad Institute Genome Sequencing Platform"/>
            <person name="Earl A."/>
            <person name="Ward D."/>
            <person name="Feldgarden M."/>
            <person name="Gevers D."/>
            <person name="Morotomi M."/>
            <person name="Young S.K."/>
            <person name="Zeng Q."/>
            <person name="Gargeya S."/>
            <person name="Fitzgerald M."/>
            <person name="Haas B."/>
            <person name="Abouelleil A."/>
            <person name="Alvarado L."/>
            <person name="Arachchi H.M."/>
            <person name="Berlin A."/>
            <person name="Brown A."/>
            <person name="Chapman S.B."/>
            <person name="Chen Z."/>
            <person name="Dunbar C."/>
            <person name="Freedman E."/>
            <person name="Gearin G."/>
            <person name="Gellesch M."/>
            <person name="Goldberg J."/>
            <person name="Griggs A."/>
            <person name="Gujja S."/>
            <person name="Heiman D."/>
            <person name="Howarth C."/>
            <person name="Larson L."/>
            <person name="Lui A."/>
            <person name="MacDonald P.J.P."/>
            <person name="Montmayeur A."/>
            <person name="Murphy C."/>
            <person name="Neiman D."/>
            <person name="Pearson M."/>
            <person name="Priest M."/>
            <person name="Roberts A."/>
            <person name="Saif S."/>
            <person name="Shea T."/>
            <person name="Shenoy N."/>
            <person name="Sisk P."/>
            <person name="Stolte C."/>
            <person name="Sykes S."/>
            <person name="Wortman J."/>
            <person name="Nusbaum C."/>
            <person name="Birren B."/>
        </authorList>
    </citation>
    <scope>NUCLEOTIDE SEQUENCE [LARGE SCALE GENOMIC DNA]</scope>
    <source>
        <strain evidence="3 4">YIT 12060</strain>
    </source>
</reference>
<gene>
    <name evidence="3" type="ORF">HMPREF9450_01206</name>
</gene>
<evidence type="ECO:0000259" key="2">
    <source>
        <dbReference type="Pfam" id="PF07715"/>
    </source>
</evidence>
<dbReference type="PANTHER" id="PTHR30069">
    <property type="entry name" value="TONB-DEPENDENT OUTER MEMBRANE RECEPTOR"/>
    <property type="match status" value="1"/>
</dbReference>
<dbReference type="STRING" id="742725.HMPREF9450_01206"/>
<name>G5H8E6_9BACT</name>
<organism evidence="3 4">
    <name type="scientific">Alistipes indistinctus YIT 12060</name>
    <dbReference type="NCBI Taxonomy" id="742725"/>
    <lineage>
        <taxon>Bacteria</taxon>
        <taxon>Pseudomonadati</taxon>
        <taxon>Bacteroidota</taxon>
        <taxon>Bacteroidia</taxon>
        <taxon>Bacteroidales</taxon>
        <taxon>Rikenellaceae</taxon>
        <taxon>Alistipes</taxon>
    </lineage>
</organism>
<dbReference type="InterPro" id="IPR039426">
    <property type="entry name" value="TonB-dep_rcpt-like"/>
</dbReference>
<feature type="domain" description="TonB-dependent receptor plug" evidence="2">
    <location>
        <begin position="120"/>
        <end position="249"/>
    </location>
</feature>
<dbReference type="Gene3D" id="2.170.130.10">
    <property type="entry name" value="TonB-dependent receptor, plug domain"/>
    <property type="match status" value="1"/>
</dbReference>
<evidence type="ECO:0000256" key="1">
    <source>
        <dbReference type="ARBA" id="ARBA00022729"/>
    </source>
</evidence>
<dbReference type="RefSeq" id="WP_009134012.1">
    <property type="nucleotide sequence ID" value="NZ_CP102250.1"/>
</dbReference>
<sequence>MMLLVFPVRGQQQESRAGLYTVVIQAQNHQTDLPVGFAAVLLTCESDGRILSGSCDDQGICRFERVAAGRYKLRVTFLGYKPYTQVIPVDDSFTWLALLEPDAVNLDEVVVTASESRGMTSSSKIDRQAMEHLQPSSFADLVSLLPGERSTVPNMGAANLIRLREAGSGIQTDGSSTDYDISSLGTSFLMDGVPINTKANMSYLAGNTDNGLANRNTTGRGLDMRTIPTDDIERVEVVRGIPSVEYGDLTSGLIKIDRRKGGNKFNARFKADTYGKLVYAGKGFEWEKRKLTLNVGIDFFDSKIDPRNSLENYKRLNTSVRLSKEWQYKSGSLIYASNLDYGGSFDNVKIDPEINYHKEDSYKSTYNRYAWANNLTWLSKTGRFFRSLELNTSVSLQKDVIDRTRYVSLSGPQPTPPLSTDEGIHDGTWLTPQYVATGGSESLPFSAFTKLIARFSAHGDKAQHDMLIGSDWQMNKNYGQGQIYDPLFPIYPSMTTRPRPYYNIPAGHDFSLFFEDRSVIPVARHKLEVQAGLRASTMLNLADSYALHGKFFFDPRVNLRWSFPRLMVADRPLQFEIGGGMGWHTMTPSLTYLYPDLLYYDWQQLNYYHTNPDYRRLNLKTYVVDRTNYDLQAARNFKWEVRGDISYGENRLSITYFREDITSGFRTATYYQPMSYRKYDATGLDPDAITAPPKLEYLPYTDVTAFGSYGMASNATRLFKEGVEYQFTSKRIPALRTRITIDGAWFRTLYSESEPYWYRPTVNLGGQGVPYVGYYSDPDGSRKISFNTRFMFDTYLPRLKLGFSAAIECMWLYRSWSLRRTGIPDEYMDLEGVRHPFNVDEARNDMYLQWLIITYPESNFNERIEEPFNVGMNLKVTKKFFKERIQLALFVDHLFSYKHEYRGLNGVLVRQMSEMPYFGMEINFNL</sequence>
<dbReference type="EMBL" id="ADLD01000011">
    <property type="protein sequence ID" value="EHB92341.1"/>
    <property type="molecule type" value="Genomic_DNA"/>
</dbReference>
<protein>
    <recommendedName>
        <fullName evidence="2">TonB-dependent receptor plug domain-containing protein</fullName>
    </recommendedName>
</protein>
<proteinExistence type="predicted"/>
<dbReference type="Proteomes" id="UP000006008">
    <property type="component" value="Unassembled WGS sequence"/>
</dbReference>
<dbReference type="GO" id="GO:0015344">
    <property type="term" value="F:siderophore uptake transmembrane transporter activity"/>
    <property type="evidence" value="ECO:0007669"/>
    <property type="project" value="TreeGrafter"/>
</dbReference>